<dbReference type="AlphaFoldDB" id="A0A8H4RDQ7"/>
<feature type="compositionally biased region" description="Basic residues" evidence="1">
    <location>
        <begin position="150"/>
        <end position="162"/>
    </location>
</feature>
<reference evidence="2 3" key="1">
    <citation type="submission" date="2020-03" db="EMBL/GenBank/DDBJ databases">
        <title>Draft Genome Sequence of Cudoniella acicularis.</title>
        <authorList>
            <person name="Buettner E."/>
            <person name="Kellner H."/>
        </authorList>
    </citation>
    <scope>NUCLEOTIDE SEQUENCE [LARGE SCALE GENOMIC DNA]</scope>
    <source>
        <strain evidence="2 3">DSM 108380</strain>
    </source>
</reference>
<evidence type="ECO:0000313" key="2">
    <source>
        <dbReference type="EMBL" id="KAF4626995.1"/>
    </source>
</evidence>
<dbReference type="Proteomes" id="UP000566819">
    <property type="component" value="Unassembled WGS sequence"/>
</dbReference>
<accession>A0A8H4RDQ7</accession>
<evidence type="ECO:0000256" key="1">
    <source>
        <dbReference type="SAM" id="MobiDB-lite"/>
    </source>
</evidence>
<dbReference type="EMBL" id="JAAMPI010001047">
    <property type="protein sequence ID" value="KAF4626995.1"/>
    <property type="molecule type" value="Genomic_DNA"/>
</dbReference>
<feature type="compositionally biased region" description="Polar residues" evidence="1">
    <location>
        <begin position="371"/>
        <end position="398"/>
    </location>
</feature>
<feature type="compositionally biased region" description="Polar residues" evidence="1">
    <location>
        <begin position="39"/>
        <end position="49"/>
    </location>
</feature>
<feature type="region of interest" description="Disordered" evidence="1">
    <location>
        <begin position="31"/>
        <end position="62"/>
    </location>
</feature>
<feature type="compositionally biased region" description="Acidic residues" evidence="1">
    <location>
        <begin position="190"/>
        <end position="199"/>
    </location>
</feature>
<proteinExistence type="predicted"/>
<sequence length="598" mass="66073">MMANVVSTNSSEFTTDQAAILRDLALHGYSDARSDRSNDQSNGEEQPTSFEDMEETEDMEDSAALLGSLAGFAHVPGNSDDHAASVSNDHFASLLEAAATAGGEEAARQGHAQRPQSPLLSRGNGAIAFFNSGSKRKRNGEDEATPRNEKRSKRLGFIKPTRKQQQQEERLAAEEQQDAFEREIWGPELPDGESNDDWDAEKSQWVRPRNAAKNARALGVQSAAALFRKPSAASRKYARAPMAKLFASLEMSPEEFLHLQSAAKAYMLDKNHPERSDCIGGRSKGDSDMVKLKLIKTVESFLIDEGWGERCWGKYAMGAESRELQWPEAKQKIIPLIIPLLRRMVTNERQRQYAIEQRNRKLLEKGIDVGSKQTTPTASAENTPQVNGTPFHSLQPQSPDGDVDPKLNQYHYNPDPQFAPPDPRSQFLQNEPLNTADVRVQSTEEAQVVIPVRVPVTVPVTVPVAVPVAVPTTITYVVNIVQGKVRIKPRFSVTPKECPEFLNLLGRIQEELNDDGKKLSIMKVLGPNGQVDVCGDDTMNEVVNSIKEHEWMDGTVTCIALYRATELAKFAQEVGGSLPQSPSLQNILQVDRPLATIC</sequence>
<feature type="region of interest" description="Disordered" evidence="1">
    <location>
        <begin position="370"/>
        <end position="429"/>
    </location>
</feature>
<feature type="compositionally biased region" description="Acidic residues" evidence="1">
    <location>
        <begin position="51"/>
        <end position="61"/>
    </location>
</feature>
<feature type="compositionally biased region" description="Basic and acidic residues" evidence="1">
    <location>
        <begin position="165"/>
        <end position="185"/>
    </location>
</feature>
<evidence type="ECO:0000313" key="3">
    <source>
        <dbReference type="Proteomes" id="UP000566819"/>
    </source>
</evidence>
<dbReference type="OrthoDB" id="5373017at2759"/>
<protein>
    <submittedName>
        <fullName evidence="2">Uncharacterized protein</fullName>
    </submittedName>
</protein>
<keyword evidence="3" id="KW-1185">Reference proteome</keyword>
<name>A0A8H4RDQ7_9HELO</name>
<organism evidence="2 3">
    <name type="scientific">Cudoniella acicularis</name>
    <dbReference type="NCBI Taxonomy" id="354080"/>
    <lineage>
        <taxon>Eukaryota</taxon>
        <taxon>Fungi</taxon>
        <taxon>Dikarya</taxon>
        <taxon>Ascomycota</taxon>
        <taxon>Pezizomycotina</taxon>
        <taxon>Leotiomycetes</taxon>
        <taxon>Helotiales</taxon>
        <taxon>Tricladiaceae</taxon>
        <taxon>Cudoniella</taxon>
    </lineage>
</organism>
<gene>
    <name evidence="2" type="ORF">G7Y89_g11166</name>
</gene>
<comment type="caution">
    <text evidence="2">The sequence shown here is derived from an EMBL/GenBank/DDBJ whole genome shotgun (WGS) entry which is preliminary data.</text>
</comment>
<feature type="region of interest" description="Disordered" evidence="1">
    <location>
        <begin position="102"/>
        <end position="201"/>
    </location>
</feature>
<feature type="compositionally biased region" description="Basic and acidic residues" evidence="1">
    <location>
        <begin position="139"/>
        <end position="149"/>
    </location>
</feature>